<accession>A0ABS3GXX0</accession>
<evidence type="ECO:0000256" key="9">
    <source>
        <dbReference type="ARBA" id="ARBA00023136"/>
    </source>
</evidence>
<feature type="transmembrane region" description="Helical" evidence="16">
    <location>
        <begin position="324"/>
        <end position="345"/>
    </location>
</feature>
<evidence type="ECO:0000256" key="10">
    <source>
        <dbReference type="ARBA" id="ARBA00037408"/>
    </source>
</evidence>
<dbReference type="Gene3D" id="3.90.550.10">
    <property type="entry name" value="Spore Coat Polysaccharide Biosynthesis Protein SpsA, Chain A"/>
    <property type="match status" value="1"/>
</dbReference>
<evidence type="ECO:0000256" key="1">
    <source>
        <dbReference type="ARBA" id="ARBA00004236"/>
    </source>
</evidence>
<keyword evidence="9 16" id="KW-0472">Membrane</keyword>
<feature type="transmembrane region" description="Helical" evidence="16">
    <location>
        <begin position="301"/>
        <end position="318"/>
    </location>
</feature>
<protein>
    <recommendedName>
        <fullName evidence="11">Hyaluronan synthase</fullName>
        <ecNumber evidence="4">2.4.1.212</ecNumber>
    </recommendedName>
    <alternativeName>
        <fullName evidence="13">Hyaluronate synthase</fullName>
    </alternativeName>
    <alternativeName>
        <fullName evidence="12">Hyaluronic acid synthase</fullName>
    </alternativeName>
</protein>
<keyword evidence="6" id="KW-0328">Glycosyltransferase</keyword>
<proteinExistence type="inferred from homology"/>
<comment type="catalytic activity">
    <reaction evidence="14">
        <text>[hyaluronan](n) + UDP-N-acetyl-alpha-D-glucosamine = N-acetyl-beta-D-glucosaminyl-(1-&gt;4)-[hyaluronan](n) + UDP + H(+)</text>
        <dbReference type="Rhea" id="RHEA:20465"/>
        <dbReference type="Rhea" id="RHEA-COMP:12583"/>
        <dbReference type="Rhea" id="RHEA-COMP:12585"/>
        <dbReference type="ChEBI" id="CHEBI:15378"/>
        <dbReference type="ChEBI" id="CHEBI:57705"/>
        <dbReference type="ChEBI" id="CHEBI:58223"/>
        <dbReference type="ChEBI" id="CHEBI:132153"/>
        <dbReference type="ChEBI" id="CHEBI:132154"/>
        <dbReference type="EC" id="2.4.1.212"/>
    </reaction>
</comment>
<evidence type="ECO:0000256" key="2">
    <source>
        <dbReference type="ARBA" id="ARBA00004698"/>
    </source>
</evidence>
<evidence type="ECO:0000256" key="11">
    <source>
        <dbReference type="ARBA" id="ARBA00040508"/>
    </source>
</evidence>
<dbReference type="Pfam" id="PF00535">
    <property type="entry name" value="Glycos_transf_2"/>
    <property type="match status" value="1"/>
</dbReference>
<evidence type="ECO:0000259" key="17">
    <source>
        <dbReference type="Pfam" id="PF00535"/>
    </source>
</evidence>
<evidence type="ECO:0000256" key="15">
    <source>
        <dbReference type="ARBA" id="ARBA00048168"/>
    </source>
</evidence>
<comment type="subcellular location">
    <subcellularLocation>
        <location evidence="1">Cell membrane</location>
    </subcellularLocation>
</comment>
<sequence length="386" mass="44403">MVLYSVNFVYLVTKLSLALMYTPSIRQVKNFKVSVIIPSFNEDEQSVVKAVMTLLKQTYPIHEIIFIDDGSDSEEAYLAVKNLKIDELDGVHFANKNVKLTSLRLDKNSGKKKAQEVGFIQATGDLFLLVDSDGEITENTLEEMIRPFSNAKVGSVVGKIEVRNLTDSFWTRLQDIIYSNSFQIGRASQSKTGNVIVCSGALSMHRANFVKRNMRTFRKETFLGIPCSAGDDRLLTDISLERRYKTVYQSTAVCYTDVPNTLRKFFKQQVRWTKSALIMTLFSFRYCFIRPLSMVWQVLETYLWLYNFIVTITLLWQHKLGLGVEVTSVAVIYFILVGYLSNIFYTKRSLKNYLITFVYSFVYSVLLLGIRFYSLLTIFKTGWSTR</sequence>
<evidence type="ECO:0000256" key="5">
    <source>
        <dbReference type="ARBA" id="ARBA00022475"/>
    </source>
</evidence>
<evidence type="ECO:0000313" key="19">
    <source>
        <dbReference type="Proteomes" id="UP000664632"/>
    </source>
</evidence>
<dbReference type="PANTHER" id="PTHR22913">
    <property type="entry name" value="HYALURONAN SYNTHASE"/>
    <property type="match status" value="1"/>
</dbReference>
<evidence type="ECO:0000256" key="7">
    <source>
        <dbReference type="ARBA" id="ARBA00022679"/>
    </source>
</evidence>
<gene>
    <name evidence="18" type="ORF">JZO69_04900</name>
</gene>
<evidence type="ECO:0000256" key="16">
    <source>
        <dbReference type="SAM" id="Phobius"/>
    </source>
</evidence>
<keyword evidence="7" id="KW-0808">Transferase</keyword>
<evidence type="ECO:0000256" key="6">
    <source>
        <dbReference type="ARBA" id="ARBA00022676"/>
    </source>
</evidence>
<evidence type="ECO:0000256" key="12">
    <source>
        <dbReference type="ARBA" id="ARBA00042148"/>
    </source>
</evidence>
<keyword evidence="16" id="KW-0812">Transmembrane</keyword>
<feature type="transmembrane region" description="Helical" evidence="16">
    <location>
        <begin position="357"/>
        <end position="379"/>
    </location>
</feature>
<dbReference type="Proteomes" id="UP000664632">
    <property type="component" value="Unassembled WGS sequence"/>
</dbReference>
<evidence type="ECO:0000256" key="13">
    <source>
        <dbReference type="ARBA" id="ARBA00043237"/>
    </source>
</evidence>
<reference evidence="18 19" key="1">
    <citation type="submission" date="2021-03" db="EMBL/GenBank/DDBJ databases">
        <title>Enterococcal diversity collection.</title>
        <authorList>
            <person name="Gilmore M.S."/>
            <person name="Schwartzman J."/>
            <person name="Van Tyne D."/>
            <person name="Martin M."/>
            <person name="Earl A.M."/>
            <person name="Manson A.L."/>
            <person name="Straub T."/>
            <person name="Salamzade R."/>
            <person name="Saavedra J."/>
            <person name="Lebreton F."/>
            <person name="Prichula J."/>
            <person name="Schaufler K."/>
            <person name="Gaca A."/>
            <person name="Sgardioli B."/>
            <person name="Wagenaar J."/>
            <person name="Strong T."/>
        </authorList>
    </citation>
    <scope>NUCLEOTIDE SEQUENCE [LARGE SCALE GENOMIC DNA]</scope>
    <source>
        <strain evidence="18 19">DIV0869a</strain>
    </source>
</reference>
<dbReference type="SUPFAM" id="SSF53448">
    <property type="entry name" value="Nucleotide-diphospho-sugar transferases"/>
    <property type="match status" value="1"/>
</dbReference>
<feature type="domain" description="Glycosyltransferase 2-like" evidence="17">
    <location>
        <begin position="34"/>
        <end position="207"/>
    </location>
</feature>
<comment type="pathway">
    <text evidence="2">Glycan biosynthesis; hyaluronan biosynthesis.</text>
</comment>
<comment type="similarity">
    <text evidence="3">Belongs to the NodC/HAS family.</text>
</comment>
<evidence type="ECO:0000256" key="4">
    <source>
        <dbReference type="ARBA" id="ARBA00012207"/>
    </source>
</evidence>
<keyword evidence="19" id="KW-1185">Reference proteome</keyword>
<evidence type="ECO:0000256" key="14">
    <source>
        <dbReference type="ARBA" id="ARBA00047709"/>
    </source>
</evidence>
<dbReference type="InterPro" id="IPR001173">
    <property type="entry name" value="Glyco_trans_2-like"/>
</dbReference>
<comment type="catalytic activity">
    <reaction evidence="15">
        <text>N-acetyl-beta-D-glucosaminyl-(1-&gt;4)-[hyaluronan](n) + UDP-alpha-D-glucuronate = [hyaluronan](n+1) + UDP + H(+)</text>
        <dbReference type="Rhea" id="RHEA:12528"/>
        <dbReference type="Rhea" id="RHEA-COMP:12585"/>
        <dbReference type="Rhea" id="RHEA-COMP:12587"/>
        <dbReference type="ChEBI" id="CHEBI:15378"/>
        <dbReference type="ChEBI" id="CHEBI:58052"/>
        <dbReference type="ChEBI" id="CHEBI:58223"/>
        <dbReference type="ChEBI" id="CHEBI:132153"/>
        <dbReference type="ChEBI" id="CHEBI:132154"/>
        <dbReference type="EC" id="2.4.1.212"/>
    </reaction>
</comment>
<keyword evidence="8" id="KW-0972">Capsule biogenesis/degradation</keyword>
<evidence type="ECO:0000256" key="3">
    <source>
        <dbReference type="ARBA" id="ARBA00006782"/>
    </source>
</evidence>
<evidence type="ECO:0000313" key="18">
    <source>
        <dbReference type="EMBL" id="MBO0439685.1"/>
    </source>
</evidence>
<dbReference type="PANTHER" id="PTHR22913:SF12">
    <property type="entry name" value="MANNURONAN SYNTHASE"/>
    <property type="match status" value="1"/>
</dbReference>
<dbReference type="EC" id="2.4.1.212" evidence="4"/>
<comment type="caution">
    <text evidence="18">The sequence shown here is derived from an EMBL/GenBank/DDBJ whole genome shotgun (WGS) entry which is preliminary data.</text>
</comment>
<comment type="function">
    <text evidence="10">Glycosaminoglycan synthesis. The hyaluronic acid capsule is involved in the pathogenicity of group A Streptococci; it may be the major virulence determinant.</text>
</comment>
<organism evidence="18 19">
    <name type="scientific">Candidatus Enterococcus ikei</name>
    <dbReference type="NCBI Taxonomy" id="2815326"/>
    <lineage>
        <taxon>Bacteria</taxon>
        <taxon>Bacillati</taxon>
        <taxon>Bacillota</taxon>
        <taxon>Bacilli</taxon>
        <taxon>Lactobacillales</taxon>
        <taxon>Enterococcaceae</taxon>
        <taxon>Enterococcus</taxon>
    </lineage>
</organism>
<keyword evidence="5" id="KW-1003">Cell membrane</keyword>
<name>A0ABS3GXX0_9ENTE</name>
<dbReference type="EMBL" id="JAFLWD010000009">
    <property type="protein sequence ID" value="MBO0439685.1"/>
    <property type="molecule type" value="Genomic_DNA"/>
</dbReference>
<keyword evidence="16" id="KW-1133">Transmembrane helix</keyword>
<evidence type="ECO:0000256" key="8">
    <source>
        <dbReference type="ARBA" id="ARBA00022903"/>
    </source>
</evidence>
<dbReference type="InterPro" id="IPR029044">
    <property type="entry name" value="Nucleotide-diphossugar_trans"/>
</dbReference>